<dbReference type="EMBL" id="JACOPP010000029">
    <property type="protein sequence ID" value="MBC5734915.1"/>
    <property type="molecule type" value="Genomic_DNA"/>
</dbReference>
<comment type="caution">
    <text evidence="1">The sequence shown here is derived from an EMBL/GenBank/DDBJ whole genome shotgun (WGS) entry which is preliminary data.</text>
</comment>
<gene>
    <name evidence="1" type="ORF">H8S57_14445</name>
</gene>
<organism evidence="1 2">
    <name type="scientific">Lawsonibacter hominis</name>
    <dbReference type="NCBI Taxonomy" id="2763053"/>
    <lineage>
        <taxon>Bacteria</taxon>
        <taxon>Bacillati</taxon>
        <taxon>Bacillota</taxon>
        <taxon>Clostridia</taxon>
        <taxon>Eubacteriales</taxon>
        <taxon>Oscillospiraceae</taxon>
        <taxon>Lawsonibacter</taxon>
    </lineage>
</organism>
<dbReference type="AlphaFoldDB" id="A0A8J6MAZ1"/>
<reference evidence="1" key="1">
    <citation type="submission" date="2020-08" db="EMBL/GenBank/DDBJ databases">
        <title>Genome public.</title>
        <authorList>
            <person name="Liu C."/>
            <person name="Sun Q."/>
        </authorList>
    </citation>
    <scope>NUCLEOTIDE SEQUENCE</scope>
    <source>
        <strain evidence="1">NSJ-51</strain>
    </source>
</reference>
<protein>
    <submittedName>
        <fullName evidence="1">Uncharacterized protein</fullName>
    </submittedName>
</protein>
<dbReference type="Proteomes" id="UP000661435">
    <property type="component" value="Unassembled WGS sequence"/>
</dbReference>
<name>A0A8J6MAZ1_9FIRM</name>
<evidence type="ECO:0000313" key="1">
    <source>
        <dbReference type="EMBL" id="MBC5734915.1"/>
    </source>
</evidence>
<evidence type="ECO:0000313" key="2">
    <source>
        <dbReference type="Proteomes" id="UP000661435"/>
    </source>
</evidence>
<dbReference type="RefSeq" id="WP_186908735.1">
    <property type="nucleotide sequence ID" value="NZ_JACOPP010000029.1"/>
</dbReference>
<keyword evidence="2" id="KW-1185">Reference proteome</keyword>
<accession>A0A8J6MAZ1</accession>
<sequence>MQQAAGDGSGRFLRIGAGIRLLPELLPARPVGDLPIPLPPARRFRAFRRKYGIKSVR</sequence>
<proteinExistence type="predicted"/>